<keyword evidence="3" id="KW-0788">Thiol protease</keyword>
<dbReference type="Pfam" id="PF04203">
    <property type="entry name" value="Sortase"/>
    <property type="match status" value="1"/>
</dbReference>
<dbReference type="STRING" id="709323.GCA_001047135_00578"/>
<dbReference type="EMBL" id="DF968079">
    <property type="protein sequence ID" value="GAP04035.1"/>
    <property type="molecule type" value="Genomic_DNA"/>
</dbReference>
<dbReference type="Proteomes" id="UP000064514">
    <property type="component" value="Unassembled WGS sequence"/>
</dbReference>
<dbReference type="GO" id="GO:0006508">
    <property type="term" value="P:proteolysis"/>
    <property type="evidence" value="ECO:0007669"/>
    <property type="project" value="UniProtKB-KW"/>
</dbReference>
<evidence type="ECO:0000256" key="2">
    <source>
        <dbReference type="ARBA" id="ARBA00022801"/>
    </source>
</evidence>
<keyword evidence="2" id="KW-0378">Hydrolase</keyword>
<organism evidence="5">
    <name type="scientific">Fructobacillus tropaeoli</name>
    <dbReference type="NCBI Taxonomy" id="709323"/>
    <lineage>
        <taxon>Bacteria</taxon>
        <taxon>Bacillati</taxon>
        <taxon>Bacillota</taxon>
        <taxon>Bacilli</taxon>
        <taxon>Lactobacillales</taxon>
        <taxon>Lactobacillaceae</taxon>
        <taxon>Fructobacillus</taxon>
    </lineage>
</organism>
<dbReference type="CDD" id="cd06165">
    <property type="entry name" value="Sortase_A"/>
    <property type="match status" value="1"/>
</dbReference>
<dbReference type="Gene3D" id="2.40.260.10">
    <property type="entry name" value="Sortase"/>
    <property type="match status" value="1"/>
</dbReference>
<evidence type="ECO:0000256" key="1">
    <source>
        <dbReference type="ARBA" id="ARBA00022670"/>
    </source>
</evidence>
<reference evidence="5" key="1">
    <citation type="journal article" date="2015" name="BMC Genomics">
        <title>Comparative genomics of Fructobacillus spp. and Leuconostoc spp. reveals niche-specific evolution of Fructobacillus spp.</title>
        <authorList>
            <person name="Endo A."/>
            <person name="Tanizawa Y."/>
            <person name="Tanaka N."/>
            <person name="Maeno S."/>
            <person name="Kumar H."/>
            <person name="Shiwa Y."/>
            <person name="Okada S."/>
            <person name="Yoshikawa H."/>
            <person name="Dicks L."/>
            <person name="Nakagawa J."/>
            <person name="Arita M."/>
        </authorList>
    </citation>
    <scope>NUCLEOTIDE SEQUENCE [LARGE SCALE GENOMIC DNA]</scope>
    <source>
        <strain evidence="5">F214-1</strain>
    </source>
</reference>
<gene>
    <name evidence="5" type="primary">ylcC</name>
    <name evidence="5" type="ORF">FTRO_0022060</name>
</gene>
<dbReference type="InterPro" id="IPR042007">
    <property type="entry name" value="Sortase_A"/>
</dbReference>
<feature type="active site" description="Proton donor/acceptor" evidence="4">
    <location>
        <position position="127"/>
    </location>
</feature>
<sequence length="253" mass="27972">MTDRMRKWVRRLLWLIIIGIIAFLGYSWAESQPALSPVKTVPKQLFGQTKIYSQNDRQQIASKISAQDQSAKGLTKQGFVAIPKLSILLPIYDNAYSAVALNVGANTAQKGTPVPTMGQGNYTLAAHNWDNGYTAFSALQQKLNQNAPYYENGQAGSSSWLNGQSIYLANGDGVFTYQITGQVGVDENDGSVLNPDDRDDDKAKITIITCLFPDTTKRIITNAKFMKFESWADASNDEVGYFDTKKQKINLVP</sequence>
<evidence type="ECO:0000313" key="5">
    <source>
        <dbReference type="EMBL" id="GAP04035.1"/>
    </source>
</evidence>
<proteinExistence type="predicted"/>
<dbReference type="GO" id="GO:0008234">
    <property type="term" value="F:cysteine-type peptidase activity"/>
    <property type="evidence" value="ECO:0007669"/>
    <property type="project" value="UniProtKB-KW"/>
</dbReference>
<name>A0A3F3GYA9_9LACO</name>
<accession>A0A3F3GYA9</accession>
<dbReference type="InterPro" id="IPR023365">
    <property type="entry name" value="Sortase_dom-sf"/>
</dbReference>
<dbReference type="InterPro" id="IPR005754">
    <property type="entry name" value="Sortase"/>
</dbReference>
<evidence type="ECO:0000256" key="3">
    <source>
        <dbReference type="ARBA" id="ARBA00022807"/>
    </source>
</evidence>
<dbReference type="SUPFAM" id="SSF63817">
    <property type="entry name" value="Sortase"/>
    <property type="match status" value="1"/>
</dbReference>
<feature type="active site" description="Acyl-thioester intermediate" evidence="4">
    <location>
        <position position="210"/>
    </location>
</feature>
<protein>
    <submittedName>
        <fullName evidence="5">Sortase</fullName>
    </submittedName>
</protein>
<keyword evidence="1" id="KW-0645">Protease</keyword>
<dbReference type="AlphaFoldDB" id="A0A3F3GYA9"/>
<evidence type="ECO:0000256" key="4">
    <source>
        <dbReference type="PIRSR" id="PIRSR605754-1"/>
    </source>
</evidence>
<dbReference type="RefSeq" id="WP_059393498.1">
    <property type="nucleotide sequence ID" value="NZ_DF968079.1"/>
</dbReference>